<evidence type="ECO:0000256" key="8">
    <source>
        <dbReference type="ARBA" id="ARBA00023239"/>
    </source>
</evidence>
<evidence type="ECO:0000256" key="6">
    <source>
        <dbReference type="ARBA" id="ARBA00022430"/>
    </source>
</evidence>
<dbReference type="GO" id="GO:0003861">
    <property type="term" value="F:3-isopropylmalate dehydratase activity"/>
    <property type="evidence" value="ECO:0007669"/>
    <property type="project" value="UniProtKB-UniRule"/>
</dbReference>
<dbReference type="EMBL" id="JAAEDH010000008">
    <property type="protein sequence ID" value="MBR0655262.1"/>
    <property type="molecule type" value="Genomic_DNA"/>
</dbReference>
<gene>
    <name evidence="10 12" type="primary">leuD</name>
    <name evidence="12" type="ORF">GXW79_09225</name>
</gene>
<reference evidence="12" key="2">
    <citation type="journal article" date="2021" name="Syst. Appl. Microbiol.">
        <title>Roseomonas hellenica sp. nov., isolated from roots of wild-growing Alkanna tinctoria.</title>
        <authorList>
            <person name="Rat A."/>
            <person name="Naranjo H.D."/>
            <person name="Lebbe L."/>
            <person name="Cnockaert M."/>
            <person name="Krigas N."/>
            <person name="Grigoriadou K."/>
            <person name="Maloupa E."/>
            <person name="Willems A."/>
        </authorList>
    </citation>
    <scope>NUCLEOTIDE SEQUENCE</scope>
    <source>
        <strain evidence="12">LMG 28251</strain>
    </source>
</reference>
<dbReference type="RefSeq" id="WP_211874090.1">
    <property type="nucleotide sequence ID" value="NZ_JAAEDH010000008.1"/>
</dbReference>
<sequence>MEPFIRLRSGAVPFARANIDTDQIIPARFLSRPRAVDHGQFLFHDLRQAPDGEQRPDFPLNRLHWRDARIALGGRNFACGSSRESAVWALFDHGIRAVIAPSYGDIFANNCVKNGVLAVVLPREAVEALMAEAEASPGSEIEIDLPEQTVTSAAGTWSFDIDPYAKKSLLEGLDELAFTLTHESDIAAFEHRMGRDNR</sequence>
<evidence type="ECO:0000256" key="7">
    <source>
        <dbReference type="ARBA" id="ARBA00022605"/>
    </source>
</evidence>
<keyword evidence="9 10" id="KW-0100">Branched-chain amino acid biosynthesis</keyword>
<name>A0AAF1JX21_9PROT</name>
<evidence type="ECO:0000256" key="9">
    <source>
        <dbReference type="ARBA" id="ARBA00023304"/>
    </source>
</evidence>
<comment type="similarity">
    <text evidence="4 10">Belongs to the LeuD family. LeuD type 1 subfamily.</text>
</comment>
<dbReference type="PANTHER" id="PTHR43345:SF5">
    <property type="entry name" value="3-ISOPROPYLMALATE DEHYDRATASE SMALL SUBUNIT"/>
    <property type="match status" value="1"/>
</dbReference>
<keyword evidence="13" id="KW-1185">Reference proteome</keyword>
<proteinExistence type="inferred from homology"/>
<dbReference type="InterPro" id="IPR033940">
    <property type="entry name" value="IPMI_Swivel"/>
</dbReference>
<keyword evidence="6 10" id="KW-0432">Leucine biosynthesis</keyword>
<evidence type="ECO:0000256" key="5">
    <source>
        <dbReference type="ARBA" id="ARBA00011271"/>
    </source>
</evidence>
<feature type="domain" description="Aconitase A/isopropylmalate dehydratase small subunit swivel" evidence="11">
    <location>
        <begin position="1"/>
        <end position="123"/>
    </location>
</feature>
<dbReference type="InterPro" id="IPR004431">
    <property type="entry name" value="3-IsopropMal_deHydase_ssu"/>
</dbReference>
<evidence type="ECO:0000256" key="3">
    <source>
        <dbReference type="ARBA" id="ARBA00004729"/>
    </source>
</evidence>
<dbReference type="SUPFAM" id="SSF52016">
    <property type="entry name" value="LeuD/IlvD-like"/>
    <property type="match status" value="1"/>
</dbReference>
<reference evidence="12" key="1">
    <citation type="submission" date="2020-01" db="EMBL/GenBank/DDBJ databases">
        <authorList>
            <person name="Rat A."/>
        </authorList>
    </citation>
    <scope>NUCLEOTIDE SEQUENCE</scope>
    <source>
        <strain evidence="12">LMG 28251</strain>
    </source>
</reference>
<comment type="catalytic activity">
    <reaction evidence="1 10">
        <text>(2R,3S)-3-isopropylmalate = (2S)-2-isopropylmalate</text>
        <dbReference type="Rhea" id="RHEA:32287"/>
        <dbReference type="ChEBI" id="CHEBI:1178"/>
        <dbReference type="ChEBI" id="CHEBI:35121"/>
        <dbReference type="EC" id="4.2.1.33"/>
    </reaction>
</comment>
<evidence type="ECO:0000259" key="11">
    <source>
        <dbReference type="Pfam" id="PF00694"/>
    </source>
</evidence>
<organism evidence="12 13">
    <name type="scientific">Plastoroseomonas arctica</name>
    <dbReference type="NCBI Taxonomy" id="1509237"/>
    <lineage>
        <taxon>Bacteria</taxon>
        <taxon>Pseudomonadati</taxon>
        <taxon>Pseudomonadota</taxon>
        <taxon>Alphaproteobacteria</taxon>
        <taxon>Acetobacterales</taxon>
        <taxon>Acetobacteraceae</taxon>
        <taxon>Plastoroseomonas</taxon>
    </lineage>
</organism>
<comment type="function">
    <text evidence="2 10">Catalyzes the isomerization between 2-isopropylmalate and 3-isopropylmalate, via the formation of 2-isopropylmaleate.</text>
</comment>
<dbReference type="GO" id="GO:0009316">
    <property type="term" value="C:3-isopropylmalate dehydratase complex"/>
    <property type="evidence" value="ECO:0007669"/>
    <property type="project" value="InterPro"/>
</dbReference>
<dbReference type="InterPro" id="IPR015928">
    <property type="entry name" value="Aconitase/3IPM_dehydase_swvl"/>
</dbReference>
<evidence type="ECO:0000313" key="12">
    <source>
        <dbReference type="EMBL" id="MBR0655262.1"/>
    </source>
</evidence>
<evidence type="ECO:0000256" key="4">
    <source>
        <dbReference type="ARBA" id="ARBA00009845"/>
    </source>
</evidence>
<dbReference type="AlphaFoldDB" id="A0AAF1JX21"/>
<keyword evidence="7 10" id="KW-0028">Amino-acid biosynthesis</keyword>
<dbReference type="NCBIfam" id="TIGR00171">
    <property type="entry name" value="leuD"/>
    <property type="match status" value="1"/>
</dbReference>
<dbReference type="InterPro" id="IPR050075">
    <property type="entry name" value="LeuD"/>
</dbReference>
<dbReference type="HAMAP" id="MF_01031">
    <property type="entry name" value="LeuD_type1"/>
    <property type="match status" value="1"/>
</dbReference>
<evidence type="ECO:0000256" key="1">
    <source>
        <dbReference type="ARBA" id="ARBA00000491"/>
    </source>
</evidence>
<dbReference type="CDD" id="cd01577">
    <property type="entry name" value="IPMI_Swivel"/>
    <property type="match status" value="1"/>
</dbReference>
<dbReference type="EC" id="4.2.1.33" evidence="10"/>
<evidence type="ECO:0000313" key="13">
    <source>
        <dbReference type="Proteomes" id="UP001196068"/>
    </source>
</evidence>
<dbReference type="PANTHER" id="PTHR43345">
    <property type="entry name" value="3-ISOPROPYLMALATE DEHYDRATASE SMALL SUBUNIT 2-RELATED-RELATED"/>
    <property type="match status" value="1"/>
</dbReference>
<comment type="subunit">
    <text evidence="5 10">Heterodimer of LeuC and LeuD.</text>
</comment>
<evidence type="ECO:0000256" key="2">
    <source>
        <dbReference type="ARBA" id="ARBA00002695"/>
    </source>
</evidence>
<protein>
    <recommendedName>
        <fullName evidence="10">3-isopropylmalate dehydratase small subunit</fullName>
        <ecNumber evidence="10">4.2.1.33</ecNumber>
    </recommendedName>
    <alternativeName>
        <fullName evidence="10">Alpha-IPM isomerase</fullName>
        <shortName evidence="10">IPMI</shortName>
    </alternativeName>
    <alternativeName>
        <fullName evidence="10">Isopropylmalate isomerase</fullName>
    </alternativeName>
</protein>
<dbReference type="InterPro" id="IPR000573">
    <property type="entry name" value="AconitaseA/IPMdHydase_ssu_swvl"/>
</dbReference>
<keyword evidence="8 10" id="KW-0456">Lyase</keyword>
<dbReference type="GO" id="GO:0009098">
    <property type="term" value="P:L-leucine biosynthetic process"/>
    <property type="evidence" value="ECO:0007669"/>
    <property type="project" value="UniProtKB-UniRule"/>
</dbReference>
<dbReference type="NCBIfam" id="NF002458">
    <property type="entry name" value="PRK01641.1"/>
    <property type="match status" value="1"/>
</dbReference>
<comment type="pathway">
    <text evidence="3 10">Amino-acid biosynthesis; L-leucine biosynthesis; L-leucine from 3-methyl-2-oxobutanoate: step 2/4.</text>
</comment>
<evidence type="ECO:0000256" key="10">
    <source>
        <dbReference type="HAMAP-Rule" id="MF_01031"/>
    </source>
</evidence>
<dbReference type="Gene3D" id="3.20.19.10">
    <property type="entry name" value="Aconitase, domain 4"/>
    <property type="match status" value="1"/>
</dbReference>
<comment type="caution">
    <text evidence="12">The sequence shown here is derived from an EMBL/GenBank/DDBJ whole genome shotgun (WGS) entry which is preliminary data.</text>
</comment>
<dbReference type="Proteomes" id="UP001196068">
    <property type="component" value="Unassembled WGS sequence"/>
</dbReference>
<dbReference type="Pfam" id="PF00694">
    <property type="entry name" value="Aconitase_C"/>
    <property type="match status" value="1"/>
</dbReference>
<accession>A0AAF1JX21</accession>